<dbReference type="AlphaFoldDB" id="A0A1I1BDZ3"/>
<sequence length="305" mass="32489">MSTTNYGEPAGRLVGVGAGCRHVREHGARSAAPTVVLESGLASPLQTWEWVQRSLGESVQTIAYERAGCGWSTPGSGPRSVPRLAGELRELLTALGVEGPVVLVGHSFGGLITRCYAETWPDDVAGVVFVDALHPEELRRSATQRRGMAWLEQSLKLSAARALFGLGRKQAREQFSDLPEEAAAAARARLHVSATWRAAAAELVSWKTADPRALVRGRFPSTVGVGVVISGESLRNDVAHRKLQDDLLTLSNGAFPVLAQEASHFGLVLQRRWAELVADTVRKVISESAAGSAVAGGTGTTEEVR</sequence>
<accession>A0A1I1BDZ3</accession>
<evidence type="ECO:0000313" key="3">
    <source>
        <dbReference type="Proteomes" id="UP000243799"/>
    </source>
</evidence>
<keyword evidence="3" id="KW-1185">Reference proteome</keyword>
<dbReference type="InterPro" id="IPR050266">
    <property type="entry name" value="AB_hydrolase_sf"/>
</dbReference>
<dbReference type="SUPFAM" id="SSF53474">
    <property type="entry name" value="alpha/beta-Hydrolases"/>
    <property type="match status" value="1"/>
</dbReference>
<proteinExistence type="predicted"/>
<gene>
    <name evidence="2" type="ORF">SAMN05216266_11380</name>
</gene>
<dbReference type="Pfam" id="PF12697">
    <property type="entry name" value="Abhydrolase_6"/>
    <property type="match status" value="1"/>
</dbReference>
<reference evidence="3" key="1">
    <citation type="submission" date="2016-10" db="EMBL/GenBank/DDBJ databases">
        <authorList>
            <person name="Varghese N."/>
            <person name="Submissions S."/>
        </authorList>
    </citation>
    <scope>NUCLEOTIDE SEQUENCE [LARGE SCALE GENOMIC DNA]</scope>
    <source>
        <strain evidence="3">CGMCC 4.3568</strain>
    </source>
</reference>
<dbReference type="InterPro" id="IPR029058">
    <property type="entry name" value="AB_hydrolase_fold"/>
</dbReference>
<dbReference type="RefSeq" id="WP_091675005.1">
    <property type="nucleotide sequence ID" value="NZ_FOKG01000013.1"/>
</dbReference>
<organism evidence="2 3">
    <name type="scientific">Amycolatopsis marina</name>
    <dbReference type="NCBI Taxonomy" id="490629"/>
    <lineage>
        <taxon>Bacteria</taxon>
        <taxon>Bacillati</taxon>
        <taxon>Actinomycetota</taxon>
        <taxon>Actinomycetes</taxon>
        <taxon>Pseudonocardiales</taxon>
        <taxon>Pseudonocardiaceae</taxon>
        <taxon>Amycolatopsis</taxon>
    </lineage>
</organism>
<dbReference type="PANTHER" id="PTHR43798:SF33">
    <property type="entry name" value="HYDROLASE, PUTATIVE (AFU_ORTHOLOGUE AFUA_2G14860)-RELATED"/>
    <property type="match status" value="1"/>
</dbReference>
<evidence type="ECO:0000259" key="1">
    <source>
        <dbReference type="Pfam" id="PF12697"/>
    </source>
</evidence>
<keyword evidence="2" id="KW-0378">Hydrolase</keyword>
<dbReference type="GO" id="GO:0016020">
    <property type="term" value="C:membrane"/>
    <property type="evidence" value="ECO:0007669"/>
    <property type="project" value="TreeGrafter"/>
</dbReference>
<dbReference type="OrthoDB" id="7185741at2"/>
<dbReference type="Proteomes" id="UP000243799">
    <property type="component" value="Unassembled WGS sequence"/>
</dbReference>
<dbReference type="GO" id="GO:0016787">
    <property type="term" value="F:hydrolase activity"/>
    <property type="evidence" value="ECO:0007669"/>
    <property type="project" value="UniProtKB-KW"/>
</dbReference>
<dbReference type="STRING" id="490629.SAMN05216266_11380"/>
<evidence type="ECO:0000313" key="2">
    <source>
        <dbReference type="EMBL" id="SFB47982.1"/>
    </source>
</evidence>
<dbReference type="Gene3D" id="3.40.50.1820">
    <property type="entry name" value="alpha/beta hydrolase"/>
    <property type="match status" value="1"/>
</dbReference>
<dbReference type="PANTHER" id="PTHR43798">
    <property type="entry name" value="MONOACYLGLYCEROL LIPASE"/>
    <property type="match status" value="1"/>
</dbReference>
<dbReference type="InterPro" id="IPR000073">
    <property type="entry name" value="AB_hydrolase_1"/>
</dbReference>
<dbReference type="EMBL" id="FOKG01000013">
    <property type="protein sequence ID" value="SFB47982.1"/>
    <property type="molecule type" value="Genomic_DNA"/>
</dbReference>
<feature type="domain" description="AB hydrolase-1" evidence="1">
    <location>
        <begin position="48"/>
        <end position="277"/>
    </location>
</feature>
<name>A0A1I1BDZ3_9PSEU</name>
<protein>
    <submittedName>
        <fullName evidence="2">Alpha/beta hydrolase family protein</fullName>
    </submittedName>
</protein>